<dbReference type="Proteomes" id="UP000003729">
    <property type="component" value="Unassembled WGS sequence"/>
</dbReference>
<dbReference type="AlphaFoldDB" id="B6XGP8"/>
<gene>
    <name evidence="1" type="ORF">PROVALCAL_02534</name>
</gene>
<reference evidence="1 2" key="1">
    <citation type="submission" date="2008-10" db="EMBL/GenBank/DDBJ databases">
        <title>Draft genome sequence of Providencia alcalifaciens (DSM 30120).</title>
        <authorList>
            <person name="Sudarsanam P."/>
            <person name="Ley R."/>
            <person name="Guruge J."/>
            <person name="Turnbaugh P.J."/>
            <person name="Mahowald M."/>
            <person name="Liep D."/>
            <person name="Gordon J."/>
        </authorList>
    </citation>
    <scope>NUCLEOTIDE SEQUENCE [LARGE SCALE GENOMIC DNA]</scope>
    <source>
        <strain evidence="1 2">DSM 30120</strain>
    </source>
</reference>
<name>B6XGP8_9GAMM</name>
<sequence>MNEQILENGRRKIARECRDKLKKLKKLSNKQSTAILKDYLP</sequence>
<organism evidence="1 2">
    <name type="scientific">Providencia alcalifaciens DSM 30120</name>
    <dbReference type="NCBI Taxonomy" id="520999"/>
    <lineage>
        <taxon>Bacteria</taxon>
        <taxon>Pseudomonadati</taxon>
        <taxon>Pseudomonadota</taxon>
        <taxon>Gammaproteobacteria</taxon>
        <taxon>Enterobacterales</taxon>
        <taxon>Morganellaceae</taxon>
        <taxon>Providencia</taxon>
    </lineage>
</organism>
<comment type="caution">
    <text evidence="1">The sequence shown here is derived from an EMBL/GenBank/DDBJ whole genome shotgun (WGS) entry which is preliminary data.</text>
</comment>
<accession>B6XGP8</accession>
<evidence type="ECO:0000313" key="2">
    <source>
        <dbReference type="Proteomes" id="UP000003729"/>
    </source>
</evidence>
<reference evidence="1 2" key="2">
    <citation type="submission" date="2008-10" db="EMBL/GenBank/DDBJ databases">
        <authorList>
            <person name="Fulton L."/>
            <person name="Clifton S."/>
            <person name="Fulton B."/>
            <person name="Xu J."/>
            <person name="Minx P."/>
            <person name="Pepin K.H."/>
            <person name="Johnson M."/>
            <person name="Bhonagiri V."/>
            <person name="Nash W.E."/>
            <person name="Mardis E.R."/>
            <person name="Wilson R.K."/>
        </authorList>
    </citation>
    <scope>NUCLEOTIDE SEQUENCE [LARGE SCALE GENOMIC DNA]</scope>
    <source>
        <strain evidence="1 2">DSM 30120</strain>
    </source>
</reference>
<evidence type="ECO:0000313" key="1">
    <source>
        <dbReference type="EMBL" id="EEB45445.1"/>
    </source>
</evidence>
<dbReference type="EMBL" id="ABXW01000051">
    <property type="protein sequence ID" value="EEB45445.1"/>
    <property type="molecule type" value="Genomic_DNA"/>
</dbReference>
<proteinExistence type="predicted"/>
<protein>
    <submittedName>
        <fullName evidence="1">Uncharacterized protein</fullName>
    </submittedName>
</protein>